<evidence type="ECO:0000313" key="8">
    <source>
        <dbReference type="Proteomes" id="UP000253495"/>
    </source>
</evidence>
<dbReference type="AlphaFoldDB" id="A0A368VI54"/>
<dbReference type="EMBL" id="QPJC01000009">
    <property type="protein sequence ID" value="RCW40965.1"/>
    <property type="molecule type" value="Genomic_DNA"/>
</dbReference>
<comment type="pathway">
    <text evidence="1">Cell wall biogenesis; cell wall polysaccharide biosynthesis.</text>
</comment>
<reference evidence="7 8" key="1">
    <citation type="submission" date="2018-07" db="EMBL/GenBank/DDBJ databases">
        <title>Genomic Encyclopedia of Type Strains, Phase III (KMG-III): the genomes of soil and plant-associated and newly described type strains.</title>
        <authorList>
            <person name="Whitman W."/>
        </authorList>
    </citation>
    <scope>NUCLEOTIDE SEQUENCE [LARGE SCALE GENOMIC DNA]</scope>
    <source>
        <strain evidence="7 8">CECT 8575</strain>
    </source>
</reference>
<dbReference type="Gene3D" id="3.90.550.10">
    <property type="entry name" value="Spore Coat Polysaccharide Biosynthesis Protein SpsA, Chain A"/>
    <property type="match status" value="1"/>
</dbReference>
<evidence type="ECO:0000256" key="5">
    <source>
        <dbReference type="SAM" id="MobiDB-lite"/>
    </source>
</evidence>
<accession>A0A368VI54</accession>
<evidence type="ECO:0000256" key="2">
    <source>
        <dbReference type="ARBA" id="ARBA00006739"/>
    </source>
</evidence>
<dbReference type="InterPro" id="IPR001173">
    <property type="entry name" value="Glyco_trans_2-like"/>
</dbReference>
<proteinExistence type="inferred from homology"/>
<feature type="region of interest" description="Disordered" evidence="5">
    <location>
        <begin position="460"/>
        <end position="494"/>
    </location>
</feature>
<name>A0A368VI54_9ACTN</name>
<keyword evidence="4 7" id="KW-0808">Transferase</keyword>
<evidence type="ECO:0000256" key="1">
    <source>
        <dbReference type="ARBA" id="ARBA00004776"/>
    </source>
</evidence>
<dbReference type="RefSeq" id="WP_114453785.1">
    <property type="nucleotide sequence ID" value="NZ_QPJC01000009.1"/>
</dbReference>
<evidence type="ECO:0000313" key="7">
    <source>
        <dbReference type="EMBL" id="RCW40965.1"/>
    </source>
</evidence>
<dbReference type="OrthoDB" id="5243838at2"/>
<feature type="compositionally biased region" description="Basic and acidic residues" evidence="5">
    <location>
        <begin position="477"/>
        <end position="494"/>
    </location>
</feature>
<keyword evidence="3" id="KW-0328">Glycosyltransferase</keyword>
<dbReference type="PANTHER" id="PTHR43179:SF12">
    <property type="entry name" value="GALACTOFURANOSYLTRANSFERASE GLFT2"/>
    <property type="match status" value="1"/>
</dbReference>
<dbReference type="GO" id="GO:0016757">
    <property type="term" value="F:glycosyltransferase activity"/>
    <property type="evidence" value="ECO:0007669"/>
    <property type="project" value="UniProtKB-KW"/>
</dbReference>
<protein>
    <submittedName>
        <fullName evidence="7">Mycofactocin system glycosyltransferase</fullName>
    </submittedName>
</protein>
<evidence type="ECO:0000259" key="6">
    <source>
        <dbReference type="Pfam" id="PF00535"/>
    </source>
</evidence>
<gene>
    <name evidence="7" type="ORF">DFQ14_10942</name>
</gene>
<dbReference type="SUPFAM" id="SSF53448">
    <property type="entry name" value="Nucleotide-diphospho-sugar transferases"/>
    <property type="match status" value="1"/>
</dbReference>
<dbReference type="Proteomes" id="UP000253495">
    <property type="component" value="Unassembled WGS sequence"/>
</dbReference>
<organism evidence="7 8">
    <name type="scientific">Halopolyspora algeriensis</name>
    <dbReference type="NCBI Taxonomy" id="1500506"/>
    <lineage>
        <taxon>Bacteria</taxon>
        <taxon>Bacillati</taxon>
        <taxon>Actinomycetota</taxon>
        <taxon>Actinomycetes</taxon>
        <taxon>Actinomycetes incertae sedis</taxon>
        <taxon>Halopolyspora</taxon>
    </lineage>
</organism>
<comment type="similarity">
    <text evidence="2">Belongs to the glycosyltransferase 2 family.</text>
</comment>
<evidence type="ECO:0000256" key="4">
    <source>
        <dbReference type="ARBA" id="ARBA00022679"/>
    </source>
</evidence>
<dbReference type="Pfam" id="PF00535">
    <property type="entry name" value="Glycos_transf_2"/>
    <property type="match status" value="1"/>
</dbReference>
<evidence type="ECO:0000256" key="3">
    <source>
        <dbReference type="ARBA" id="ARBA00022676"/>
    </source>
</evidence>
<dbReference type="InterPro" id="IPR029044">
    <property type="entry name" value="Nucleotide-diphossugar_trans"/>
</dbReference>
<keyword evidence="8" id="KW-1185">Reference proteome</keyword>
<sequence length="494" mass="53286">MSAHEDVGELVPEGTFLRPDDSVRRFAGGTVLVGGSPLWLLKLGAQGARVFGRWVNGGEALRRNAGEQRLARRLLDAGLLHPESPRGRFTLADLTLVTPVKDNASGVHRLLEATDELSERIIVDDGSVEPLPEAALRHEKPLGPAAARNAGWQRVRTELIAFVDSDVVPETGWLDAILPLFSDPEVAAVAPRIRSRPGDAPLERYEQDRSALDLGSRPAPVRPMSRVSYVPGAALVVRRSALAELGGFDTRLRFGEDVDLVWRLAASGHTVRYAPESVVWHDPRAGLLEWMRQRFEYGTSAASLSARHPGLLCCAKVSRWSALSWGLLASGRPVTALATAAVTTALFPRALRGRGIPATEALRLAGVGHLGAGRILAEATRRTWWPPALVAALFGGRARAVTSAVLLPCLIESAGKGPSWALLRLLDDLSYGAGVWAGCLKERTIGPLRPQFTDDSLCRGSGRRLPASRSIGSKAGRTCDRSRSSQRYERVGAR</sequence>
<feature type="domain" description="Glycosyltransferase 2-like" evidence="6">
    <location>
        <begin position="107"/>
        <end position="245"/>
    </location>
</feature>
<dbReference type="PANTHER" id="PTHR43179">
    <property type="entry name" value="RHAMNOSYLTRANSFERASE WBBL"/>
    <property type="match status" value="1"/>
</dbReference>
<dbReference type="InterPro" id="IPR023981">
    <property type="entry name" value="MftF"/>
</dbReference>
<comment type="caution">
    <text evidence="7">The sequence shown here is derived from an EMBL/GenBank/DDBJ whole genome shotgun (WGS) entry which is preliminary data.</text>
</comment>
<dbReference type="NCBIfam" id="TIGR03965">
    <property type="entry name" value="mycofact_glyco"/>
    <property type="match status" value="1"/>
</dbReference>